<feature type="compositionally biased region" description="Basic and acidic residues" evidence="3">
    <location>
        <begin position="176"/>
        <end position="199"/>
    </location>
</feature>
<evidence type="ECO:0000313" key="5">
    <source>
        <dbReference type="EMBL" id="KAJ8871078.1"/>
    </source>
</evidence>
<reference evidence="5 6" key="1">
    <citation type="submission" date="2023-02" db="EMBL/GenBank/DDBJ databases">
        <title>LHISI_Scaffold_Assembly.</title>
        <authorList>
            <person name="Stuart O.P."/>
            <person name="Cleave R."/>
            <person name="Magrath M.J.L."/>
            <person name="Mikheyev A.S."/>
        </authorList>
    </citation>
    <scope>NUCLEOTIDE SEQUENCE [LARGE SCALE GENOMIC DNA]</scope>
    <source>
        <strain evidence="5">Daus_M_001</strain>
        <tissue evidence="5">Leg muscle</tissue>
    </source>
</reference>
<feature type="region of interest" description="Disordered" evidence="3">
    <location>
        <begin position="93"/>
        <end position="114"/>
    </location>
</feature>
<feature type="compositionally biased region" description="Acidic residues" evidence="3">
    <location>
        <begin position="306"/>
        <end position="318"/>
    </location>
</feature>
<evidence type="ECO:0000256" key="3">
    <source>
        <dbReference type="SAM" id="MobiDB-lite"/>
    </source>
</evidence>
<feature type="region of interest" description="Disordered" evidence="3">
    <location>
        <begin position="176"/>
        <end position="333"/>
    </location>
</feature>
<dbReference type="PANTHER" id="PTHR31938">
    <property type="entry name" value="NUCLEAR SPECKLE SPLICING REGULATORY PROTEIN 1"/>
    <property type="match status" value="1"/>
</dbReference>
<dbReference type="Proteomes" id="UP001159363">
    <property type="component" value="Chromosome 11"/>
</dbReference>
<comment type="caution">
    <text evidence="5">The sequence shown here is derived from an EMBL/GenBank/DDBJ whole genome shotgun (WGS) entry which is preliminary data.</text>
</comment>
<feature type="compositionally biased region" description="Basic and acidic residues" evidence="3">
    <location>
        <begin position="269"/>
        <end position="288"/>
    </location>
</feature>
<feature type="compositionally biased region" description="Basic and acidic residues" evidence="3">
    <location>
        <begin position="218"/>
        <end position="243"/>
    </location>
</feature>
<dbReference type="InterPro" id="IPR042816">
    <property type="entry name" value="Nsrp1"/>
</dbReference>
<evidence type="ECO:0000259" key="4">
    <source>
        <dbReference type="Pfam" id="PF09745"/>
    </source>
</evidence>
<accession>A0ABQ9GGH1</accession>
<comment type="similarity">
    <text evidence="1">Belongs to the NSRP1 family.</text>
</comment>
<dbReference type="InterPro" id="IPR018612">
    <property type="entry name" value="NSRP1_N"/>
</dbReference>
<protein>
    <recommendedName>
        <fullName evidence="4">Nuclear speckle splicing regulatory protein 1 N-terminal domain-containing protein</fullName>
    </recommendedName>
</protein>
<feature type="compositionally biased region" description="Basic residues" evidence="3">
    <location>
        <begin position="200"/>
        <end position="212"/>
    </location>
</feature>
<evidence type="ECO:0000256" key="1">
    <source>
        <dbReference type="ARBA" id="ARBA00010126"/>
    </source>
</evidence>
<dbReference type="Pfam" id="PF09745">
    <property type="entry name" value="NSRP1_N"/>
    <property type="match status" value="1"/>
</dbReference>
<keyword evidence="6" id="KW-1185">Reference proteome</keyword>
<evidence type="ECO:0000313" key="6">
    <source>
        <dbReference type="Proteomes" id="UP001159363"/>
    </source>
</evidence>
<feature type="region of interest" description="Disordered" evidence="3">
    <location>
        <begin position="1"/>
        <end position="48"/>
    </location>
</feature>
<organism evidence="5 6">
    <name type="scientific">Dryococelus australis</name>
    <dbReference type="NCBI Taxonomy" id="614101"/>
    <lineage>
        <taxon>Eukaryota</taxon>
        <taxon>Metazoa</taxon>
        <taxon>Ecdysozoa</taxon>
        <taxon>Arthropoda</taxon>
        <taxon>Hexapoda</taxon>
        <taxon>Insecta</taxon>
        <taxon>Pterygota</taxon>
        <taxon>Neoptera</taxon>
        <taxon>Polyneoptera</taxon>
        <taxon>Phasmatodea</taxon>
        <taxon>Verophasmatodea</taxon>
        <taxon>Anareolatae</taxon>
        <taxon>Phasmatidae</taxon>
        <taxon>Eurycanthinae</taxon>
        <taxon>Dryococelus</taxon>
    </lineage>
</organism>
<sequence length="393" mass="44593">MSGSSKTYGLLAPKKGPLQPRHAVFGDDSGDEASEAPRSHPVRKSKTAVTELDGALLQYDDYHDELQRERAEQQKARREAAQARYIPMLLQQAERRKKEAERRTERLVQKEREAEGDQFLDKETFVTASYRKKVEEFAKMDVEDRRQEQLEELCNVTKQKDLSAFYGSLYKQTVNTDDKVKVEVDDDEAKSNKIKDGKIAGKKSRHYRKRKNSSSSEQHSDGTNEISKECATTQERKTRDGSEMKQTQQPPKQRSDEHPRSSSKRKRSHEAGKSQGEEDLRSPRRDTNHVGGGDAETVSEKCVESGSEEGEIREEEEERDAKSAESTTKVEVPVVEKEGPVEDVVVPQVEKVDIWAKHTVGEVFEAAVQRYWQRKAARDAAGSVARQVCLVSQ</sequence>
<name>A0ABQ9GGH1_9NEOP</name>
<keyword evidence="2" id="KW-0175">Coiled coil</keyword>
<dbReference type="PANTHER" id="PTHR31938:SF4">
    <property type="entry name" value="NUCLEAR SPECKLE SPLICING REGULATORY PROTEIN 1"/>
    <property type="match status" value="1"/>
</dbReference>
<gene>
    <name evidence="5" type="ORF">PR048_027382</name>
</gene>
<evidence type="ECO:0000256" key="2">
    <source>
        <dbReference type="ARBA" id="ARBA00023054"/>
    </source>
</evidence>
<dbReference type="EMBL" id="JARBHB010000012">
    <property type="protein sequence ID" value="KAJ8871078.1"/>
    <property type="molecule type" value="Genomic_DNA"/>
</dbReference>
<feature type="domain" description="Nuclear speckle splicing regulatory protein 1 N-terminal" evidence="4">
    <location>
        <begin position="44"/>
        <end position="159"/>
    </location>
</feature>
<proteinExistence type="inferred from homology"/>